<dbReference type="RefSeq" id="WP_134640714.1">
    <property type="nucleotide sequence ID" value="NZ_SOHM01000022.1"/>
</dbReference>
<keyword evidence="4" id="KW-1185">Reference proteome</keyword>
<name>A0A4R9BTA9_9MICO</name>
<dbReference type="Proteomes" id="UP000298468">
    <property type="component" value="Unassembled WGS sequence"/>
</dbReference>
<evidence type="ECO:0000259" key="2">
    <source>
        <dbReference type="Pfam" id="PF01551"/>
    </source>
</evidence>
<evidence type="ECO:0000313" key="4">
    <source>
        <dbReference type="Proteomes" id="UP000298468"/>
    </source>
</evidence>
<dbReference type="InterPro" id="IPR011055">
    <property type="entry name" value="Dup_hybrid_motif"/>
</dbReference>
<feature type="domain" description="M23ase beta-sheet core" evidence="2">
    <location>
        <begin position="45"/>
        <end position="147"/>
    </location>
</feature>
<evidence type="ECO:0000313" key="3">
    <source>
        <dbReference type="EMBL" id="TFD90614.1"/>
    </source>
</evidence>
<evidence type="ECO:0000256" key="1">
    <source>
        <dbReference type="ARBA" id="ARBA00022729"/>
    </source>
</evidence>
<sequence>AAAAAPAAVAAAPAGASVRWPFPGAVRISDGYGPRSAPCAGCSTFHDGLDMNPGEGTPIGAIADGVVSSVTSFDDGGLGVHVMIDHVVDGQNVTSTYGHMRAGSAAVSVGQSVVAGQVIGSVGSTGQSTGPHLHLELHLDGVTAIDPYGWLTEHAGPM</sequence>
<dbReference type="GO" id="GO:0004222">
    <property type="term" value="F:metalloendopeptidase activity"/>
    <property type="evidence" value="ECO:0007669"/>
    <property type="project" value="TreeGrafter"/>
</dbReference>
<dbReference type="Pfam" id="PF01551">
    <property type="entry name" value="Peptidase_M23"/>
    <property type="match status" value="1"/>
</dbReference>
<dbReference type="InterPro" id="IPR016047">
    <property type="entry name" value="M23ase_b-sheet_dom"/>
</dbReference>
<keyword evidence="1" id="KW-0732">Signal</keyword>
<dbReference type="PANTHER" id="PTHR21666">
    <property type="entry name" value="PEPTIDASE-RELATED"/>
    <property type="match status" value="1"/>
</dbReference>
<dbReference type="InterPro" id="IPR050570">
    <property type="entry name" value="Cell_wall_metabolism_enzyme"/>
</dbReference>
<feature type="non-terminal residue" evidence="3">
    <location>
        <position position="1"/>
    </location>
</feature>
<dbReference type="AlphaFoldDB" id="A0A4R9BTA9"/>
<comment type="caution">
    <text evidence="3">The sequence shown here is derived from an EMBL/GenBank/DDBJ whole genome shotgun (WGS) entry which is preliminary data.</text>
</comment>
<reference evidence="3 4" key="1">
    <citation type="submission" date="2019-03" db="EMBL/GenBank/DDBJ databases">
        <title>Genomics of glacier-inhabiting Cryobacterium strains.</title>
        <authorList>
            <person name="Liu Q."/>
            <person name="Xin Y.-H."/>
        </authorList>
    </citation>
    <scope>NUCLEOTIDE SEQUENCE [LARGE SCALE GENOMIC DNA]</scope>
    <source>
        <strain evidence="3 4">Sr59</strain>
    </source>
</reference>
<dbReference type="SUPFAM" id="SSF51261">
    <property type="entry name" value="Duplicated hybrid motif"/>
    <property type="match status" value="1"/>
</dbReference>
<dbReference type="PANTHER" id="PTHR21666:SF289">
    <property type="entry name" value="L-ALA--D-GLU ENDOPEPTIDASE"/>
    <property type="match status" value="1"/>
</dbReference>
<organism evidence="3 4">
    <name type="scientific">Cryobacterium lactosi</name>
    <dbReference type="NCBI Taxonomy" id="1259202"/>
    <lineage>
        <taxon>Bacteria</taxon>
        <taxon>Bacillati</taxon>
        <taxon>Actinomycetota</taxon>
        <taxon>Actinomycetes</taxon>
        <taxon>Micrococcales</taxon>
        <taxon>Microbacteriaceae</taxon>
        <taxon>Cryobacterium</taxon>
    </lineage>
</organism>
<protein>
    <submittedName>
        <fullName evidence="3">M23 family metallopeptidase</fullName>
    </submittedName>
</protein>
<gene>
    <name evidence="3" type="ORF">E3T61_09970</name>
</gene>
<dbReference type="CDD" id="cd12797">
    <property type="entry name" value="M23_peptidase"/>
    <property type="match status" value="1"/>
</dbReference>
<accession>A0A4R9BTA9</accession>
<dbReference type="OrthoDB" id="1099523at2"/>
<dbReference type="Gene3D" id="2.70.70.10">
    <property type="entry name" value="Glucose Permease (Domain IIA)"/>
    <property type="match status" value="1"/>
</dbReference>
<dbReference type="EMBL" id="SOHM01000022">
    <property type="protein sequence ID" value="TFD90614.1"/>
    <property type="molecule type" value="Genomic_DNA"/>
</dbReference>
<proteinExistence type="predicted"/>